<name>A0A916JKD2_9FLAO</name>
<keyword evidence="1" id="KW-0472">Membrane</keyword>
<dbReference type="Proteomes" id="UP000683507">
    <property type="component" value="Chromosome"/>
</dbReference>
<keyword evidence="3" id="KW-1185">Reference proteome</keyword>
<evidence type="ECO:0000256" key="1">
    <source>
        <dbReference type="SAM" id="Phobius"/>
    </source>
</evidence>
<accession>A0A916JKD2</accession>
<keyword evidence="1" id="KW-0812">Transmembrane</keyword>
<dbReference type="EMBL" id="OU015584">
    <property type="protein sequence ID" value="CAG5078742.1"/>
    <property type="molecule type" value="Genomic_DNA"/>
</dbReference>
<sequence>MILVTYKFEWNIIFVVVQRLIRIVFLSIALIYIGGMCYQVGYFAYFKANQDAIAEKYCVNKAKPEMHCNGHCHLQKELKNTQIFAEDDERNESNEQLPQLELNFLVAIFPEIPSWSDSLSARFLELAWGPEEDVQHVDNGSYWHPPRV</sequence>
<reference evidence="2" key="1">
    <citation type="submission" date="2021-04" db="EMBL/GenBank/DDBJ databases">
        <authorList>
            <person name="Rodrigo-Torres L."/>
            <person name="Arahal R. D."/>
            <person name="Lucena T."/>
        </authorList>
    </citation>
    <scope>NUCLEOTIDE SEQUENCE</scope>
    <source>
        <strain evidence="2">AS29M-1</strain>
    </source>
</reference>
<keyword evidence="1" id="KW-1133">Transmembrane helix</keyword>
<proteinExistence type="predicted"/>
<evidence type="ECO:0000313" key="2">
    <source>
        <dbReference type="EMBL" id="CAG5078742.1"/>
    </source>
</evidence>
<gene>
    <name evidence="2" type="ORF">CRYO30217_00755</name>
</gene>
<evidence type="ECO:0000313" key="3">
    <source>
        <dbReference type="Proteomes" id="UP000683507"/>
    </source>
</evidence>
<feature type="transmembrane region" description="Helical" evidence="1">
    <location>
        <begin position="20"/>
        <end position="46"/>
    </location>
</feature>
<dbReference type="AlphaFoldDB" id="A0A916JKD2"/>
<protein>
    <submittedName>
        <fullName evidence="2">Uncharacterized protein</fullName>
    </submittedName>
</protein>
<dbReference type="RefSeq" id="WP_258540979.1">
    <property type="nucleotide sequence ID" value="NZ_OU015584.1"/>
</dbReference>
<organism evidence="2 3">
    <name type="scientific">Parvicella tangerina</name>
    <dbReference type="NCBI Taxonomy" id="2829795"/>
    <lineage>
        <taxon>Bacteria</taxon>
        <taxon>Pseudomonadati</taxon>
        <taxon>Bacteroidota</taxon>
        <taxon>Flavobacteriia</taxon>
        <taxon>Flavobacteriales</taxon>
        <taxon>Parvicellaceae</taxon>
        <taxon>Parvicella</taxon>
    </lineage>
</organism>
<dbReference type="KEGG" id="ptan:CRYO30217_00755"/>